<dbReference type="Gene3D" id="1.10.510.10">
    <property type="entry name" value="Transferase(Phosphotransferase) domain 1"/>
    <property type="match status" value="3"/>
</dbReference>
<dbReference type="InterPro" id="IPR051334">
    <property type="entry name" value="SRPK"/>
</dbReference>
<dbReference type="GO" id="GO:0004674">
    <property type="term" value="F:protein serine/threonine kinase activity"/>
    <property type="evidence" value="ECO:0007669"/>
    <property type="project" value="UniProtKB-KW"/>
</dbReference>
<protein>
    <recommendedName>
        <fullName evidence="1">non-specific serine/threonine protein kinase</fullName>
        <ecNumber evidence="1">2.7.11.1</ecNumber>
    </recommendedName>
</protein>
<evidence type="ECO:0000256" key="1">
    <source>
        <dbReference type="ARBA" id="ARBA00012513"/>
    </source>
</evidence>
<reference evidence="11 12" key="1">
    <citation type="submission" date="2013-07" db="EMBL/GenBank/DDBJ databases">
        <authorList>
            <person name="Stoco P.H."/>
            <person name="Wagner G."/>
            <person name="Gerber A."/>
            <person name="Zaha A."/>
            <person name="Thompson C."/>
            <person name="Bartholomeu D.C."/>
            <person name="Luckemeyer D.D."/>
            <person name="Bahia D."/>
            <person name="Loreto E."/>
            <person name="Prestes E.B."/>
            <person name="Lima F.M."/>
            <person name="Rodrigues-Luiz G."/>
            <person name="Vallejo G.A."/>
            <person name="Filho J.F."/>
            <person name="Monteiro K.M."/>
            <person name="Tyler K.M."/>
            <person name="de Almeida L.G."/>
            <person name="Ortiz M.F."/>
            <person name="Siervo M.A."/>
            <person name="de Moraes M.H."/>
            <person name="Cunha O.L."/>
            <person name="Mendonca-Neto R."/>
            <person name="Silva R."/>
            <person name="Teixeira S.M."/>
            <person name="Murta S.M."/>
            <person name="Sincero T.C."/>
            <person name="Mendes T.A."/>
            <person name="Urmenyi T.P."/>
            <person name="Silva V.G."/>
            <person name="da Rocha W.D."/>
            <person name="Andersson B."/>
            <person name="Romanha A.J."/>
            <person name="Steindel M."/>
            <person name="de Vasconcelos A.T."/>
            <person name="Grisard E.C."/>
        </authorList>
    </citation>
    <scope>NUCLEOTIDE SEQUENCE [LARGE SCALE GENOMIC DNA]</scope>
    <source>
        <strain evidence="11 12">SC58</strain>
    </source>
</reference>
<evidence type="ECO:0000256" key="9">
    <source>
        <dbReference type="SAM" id="MobiDB-lite"/>
    </source>
</evidence>
<keyword evidence="5 11" id="KW-0418">Kinase</keyword>
<evidence type="ECO:0000256" key="2">
    <source>
        <dbReference type="ARBA" id="ARBA00022527"/>
    </source>
</evidence>
<comment type="catalytic activity">
    <reaction evidence="8">
        <text>L-seryl-[protein] + ATP = O-phospho-L-seryl-[protein] + ADP + H(+)</text>
        <dbReference type="Rhea" id="RHEA:17989"/>
        <dbReference type="Rhea" id="RHEA-COMP:9863"/>
        <dbReference type="Rhea" id="RHEA-COMP:11604"/>
        <dbReference type="ChEBI" id="CHEBI:15378"/>
        <dbReference type="ChEBI" id="CHEBI:29999"/>
        <dbReference type="ChEBI" id="CHEBI:30616"/>
        <dbReference type="ChEBI" id="CHEBI:83421"/>
        <dbReference type="ChEBI" id="CHEBI:456216"/>
        <dbReference type="EC" id="2.7.11.1"/>
    </reaction>
</comment>
<dbReference type="InterPro" id="IPR011009">
    <property type="entry name" value="Kinase-like_dom_sf"/>
</dbReference>
<dbReference type="Proteomes" id="UP000031737">
    <property type="component" value="Unassembled WGS sequence"/>
</dbReference>
<evidence type="ECO:0000256" key="3">
    <source>
        <dbReference type="ARBA" id="ARBA00022679"/>
    </source>
</evidence>
<feature type="compositionally biased region" description="Acidic residues" evidence="9">
    <location>
        <begin position="213"/>
        <end position="226"/>
    </location>
</feature>
<keyword evidence="6" id="KW-0067">ATP-binding</keyword>
<dbReference type="PROSITE" id="PS00108">
    <property type="entry name" value="PROTEIN_KINASE_ST"/>
    <property type="match status" value="1"/>
</dbReference>
<dbReference type="GO" id="GO:0005634">
    <property type="term" value="C:nucleus"/>
    <property type="evidence" value="ECO:0007669"/>
    <property type="project" value="TreeGrafter"/>
</dbReference>
<evidence type="ECO:0000259" key="10">
    <source>
        <dbReference type="PROSITE" id="PS50011"/>
    </source>
</evidence>
<comment type="caution">
    <text evidence="11">The sequence shown here is derived from an EMBL/GenBank/DDBJ whole genome shotgun (WGS) entry which is preliminary data.</text>
</comment>
<feature type="domain" description="Protein kinase" evidence="10">
    <location>
        <begin position="251"/>
        <end position="956"/>
    </location>
</feature>
<evidence type="ECO:0000256" key="8">
    <source>
        <dbReference type="ARBA" id="ARBA00048679"/>
    </source>
</evidence>
<dbReference type="AlphaFoldDB" id="A0A061IVC7"/>
<name>A0A061IVC7_TRYRA</name>
<keyword evidence="12" id="KW-1185">Reference proteome</keyword>
<feature type="compositionally biased region" description="Basic and acidic residues" evidence="9">
    <location>
        <begin position="738"/>
        <end position="753"/>
    </location>
</feature>
<gene>
    <name evidence="11" type="ORF">TRSC58_05254</name>
</gene>
<evidence type="ECO:0000256" key="4">
    <source>
        <dbReference type="ARBA" id="ARBA00022741"/>
    </source>
</evidence>
<proteinExistence type="predicted"/>
<evidence type="ECO:0000256" key="7">
    <source>
        <dbReference type="ARBA" id="ARBA00047899"/>
    </source>
</evidence>
<feature type="compositionally biased region" description="Basic and acidic residues" evidence="9">
    <location>
        <begin position="202"/>
        <end position="212"/>
    </location>
</feature>
<dbReference type="Pfam" id="PF00069">
    <property type="entry name" value="Pkinase"/>
    <property type="match status" value="1"/>
</dbReference>
<dbReference type="SMART" id="SM00220">
    <property type="entry name" value="S_TKc"/>
    <property type="match status" value="1"/>
</dbReference>
<keyword evidence="4" id="KW-0547">Nucleotide-binding</keyword>
<organism evidence="11 12">
    <name type="scientific">Trypanosoma rangeli SC58</name>
    <dbReference type="NCBI Taxonomy" id="429131"/>
    <lineage>
        <taxon>Eukaryota</taxon>
        <taxon>Discoba</taxon>
        <taxon>Euglenozoa</taxon>
        <taxon>Kinetoplastea</taxon>
        <taxon>Metakinetoplastina</taxon>
        <taxon>Trypanosomatida</taxon>
        <taxon>Trypanosomatidae</taxon>
        <taxon>Trypanosoma</taxon>
        <taxon>Herpetosoma</taxon>
    </lineage>
</organism>
<dbReference type="InterPro" id="IPR000719">
    <property type="entry name" value="Prot_kinase_dom"/>
</dbReference>
<evidence type="ECO:0000313" key="12">
    <source>
        <dbReference type="Proteomes" id="UP000031737"/>
    </source>
</evidence>
<sequence>MPARTQGLPLPNMNWLEVWRTADESTTGSLGVACALGPAMEQIRWVREQEKACVYSGGGKRASLSLARSMCGSTEAVTPDSGHGRSTRRAANDHRMPTSTFLLSGEDEISPIHSTCDNNNGESPPVPRISGFPTIVRQWETQAAVVAASIGHMGCRRRLVWCDSSESLDDEDGSDEGDTLPMIKETARPKHSGGASHFEYSSARDDSHKNDEECFEAEDEEDEEDDVGDLKYFGEECYLACVPGDVLQNRFALVRQLGRGRSSCVWLAVDLYQCTVSRSQLICELDEDHMHKHFSTLGQPFLVAIKVFRCGSMYEELAQREALVLTYIREFKNAVWLQRHVSIPCHGVESRKMSTVNSLSAAPTGDGLPALFSGCGCYFERDFRGNSREKARTFTAGHLSSMRDRFTHQGTFGVHHCIVMDVMKASLDTVISESGPGGILVSAASSIIRSVLESLALLETMHILHTDIKPANILFLDCEADAKSGLKTFFTEYLGDSVSSGSKLPASHDRESTTYYSRTGVGGSPIVSPRPFSNIVGTPCAERCRSTCNAAREIFKGAGPSWARANSPYVVQLVDFDHAMMLPPCSSQGYGAVLRDESASCRKFRETVEDEAVPNADTSSPTVGDSCSSLSVSEIHSPQGKGGSSGFGLSRQFAFSLSLPFSSMCTTSLVDELERDILSRQCYKRGVLLQSREYRSPEIILGKDYNATLDIWSVACIAFELVFGRLLFDSVRDFMEASEREEQQQARTPKEQEQNPSIADEFKGTNEAGSVSMGYDNERGAQDFWCGAGHFDAREKNIDVHHLRSIILLLGAPAPRYILATPLGEYVRDFFDSHGRFIFLSKSEQMLLYCNDSNETNSRFSCACSGGDTSEQFSEAAHEAKSVDASLTGGNTERRVSAVQCRCRRVTPAWRRLREQIQQRLGKEEGTAFEDFLRRCLRWNPEERRGAHALLRAPWVAAAEDATPGNVV</sequence>
<dbReference type="EMBL" id="AUPL01005254">
    <property type="protein sequence ID" value="ESL07063.1"/>
    <property type="molecule type" value="Genomic_DNA"/>
</dbReference>
<dbReference type="Gene3D" id="3.30.200.20">
    <property type="entry name" value="Phosphorylase Kinase, domain 1"/>
    <property type="match status" value="2"/>
</dbReference>
<evidence type="ECO:0000256" key="6">
    <source>
        <dbReference type="ARBA" id="ARBA00022840"/>
    </source>
</evidence>
<feature type="region of interest" description="Disordered" evidence="9">
    <location>
        <begin position="738"/>
        <end position="771"/>
    </location>
</feature>
<dbReference type="GO" id="GO:0005737">
    <property type="term" value="C:cytoplasm"/>
    <property type="evidence" value="ECO:0007669"/>
    <property type="project" value="TreeGrafter"/>
</dbReference>
<accession>A0A061IVC7</accession>
<keyword evidence="3" id="KW-0808">Transferase</keyword>
<dbReference type="SUPFAM" id="SSF56112">
    <property type="entry name" value="Protein kinase-like (PK-like)"/>
    <property type="match status" value="1"/>
</dbReference>
<dbReference type="GO" id="GO:0050684">
    <property type="term" value="P:regulation of mRNA processing"/>
    <property type="evidence" value="ECO:0007669"/>
    <property type="project" value="TreeGrafter"/>
</dbReference>
<evidence type="ECO:0000313" key="11">
    <source>
        <dbReference type="EMBL" id="ESL07063.1"/>
    </source>
</evidence>
<feature type="region of interest" description="Disordered" evidence="9">
    <location>
        <begin position="186"/>
        <end position="226"/>
    </location>
</feature>
<evidence type="ECO:0000256" key="5">
    <source>
        <dbReference type="ARBA" id="ARBA00022777"/>
    </source>
</evidence>
<dbReference type="InterPro" id="IPR008271">
    <property type="entry name" value="Ser/Thr_kinase_AS"/>
</dbReference>
<dbReference type="GO" id="GO:0005524">
    <property type="term" value="F:ATP binding"/>
    <property type="evidence" value="ECO:0007669"/>
    <property type="project" value="UniProtKB-KW"/>
</dbReference>
<dbReference type="OrthoDB" id="5979581at2759"/>
<dbReference type="VEuPathDB" id="TriTrypDB:TRSC58_05254"/>
<dbReference type="PANTHER" id="PTHR47634:SF9">
    <property type="entry name" value="PROTEIN KINASE DOMAIN-CONTAINING PROTEIN-RELATED"/>
    <property type="match status" value="1"/>
</dbReference>
<keyword evidence="2" id="KW-0723">Serine/threonine-protein kinase</keyword>
<dbReference type="PROSITE" id="PS50011">
    <property type="entry name" value="PROTEIN_KINASE_DOM"/>
    <property type="match status" value="1"/>
</dbReference>
<dbReference type="GO" id="GO:0000245">
    <property type="term" value="P:spliceosomal complex assembly"/>
    <property type="evidence" value="ECO:0007669"/>
    <property type="project" value="TreeGrafter"/>
</dbReference>
<dbReference type="PANTHER" id="PTHR47634">
    <property type="entry name" value="PROTEIN KINASE DOMAIN-CONTAINING PROTEIN-RELATED"/>
    <property type="match status" value="1"/>
</dbReference>
<dbReference type="EC" id="2.7.11.1" evidence="1"/>
<comment type="catalytic activity">
    <reaction evidence="7">
        <text>L-threonyl-[protein] + ATP = O-phospho-L-threonyl-[protein] + ADP + H(+)</text>
        <dbReference type="Rhea" id="RHEA:46608"/>
        <dbReference type="Rhea" id="RHEA-COMP:11060"/>
        <dbReference type="Rhea" id="RHEA-COMP:11605"/>
        <dbReference type="ChEBI" id="CHEBI:15378"/>
        <dbReference type="ChEBI" id="CHEBI:30013"/>
        <dbReference type="ChEBI" id="CHEBI:30616"/>
        <dbReference type="ChEBI" id="CHEBI:61977"/>
        <dbReference type="ChEBI" id="CHEBI:456216"/>
        <dbReference type="EC" id="2.7.11.1"/>
    </reaction>
</comment>